<dbReference type="EMBL" id="MK500371">
    <property type="protein sequence ID" value="QBK87910.1"/>
    <property type="molecule type" value="Genomic_DNA"/>
</dbReference>
<organism evidence="2">
    <name type="scientific">Marseillevirus LCMAC202</name>
    <dbReference type="NCBI Taxonomy" id="2506606"/>
    <lineage>
        <taxon>Viruses</taxon>
        <taxon>Varidnaviria</taxon>
        <taxon>Bamfordvirae</taxon>
        <taxon>Nucleocytoviricota</taxon>
        <taxon>Megaviricetes</taxon>
        <taxon>Pimascovirales</taxon>
        <taxon>Pimascovirales incertae sedis</taxon>
        <taxon>Marseilleviridae</taxon>
    </lineage>
</organism>
<evidence type="ECO:0000256" key="1">
    <source>
        <dbReference type="SAM" id="Phobius"/>
    </source>
</evidence>
<name>A0A481YY29_9VIRU</name>
<keyword evidence="1" id="KW-0472">Membrane</keyword>
<sequence length="103" mass="11790">MGKKDHGTKLADLPDDSDDEIDSKELAVLNSILNVQKKSPEEYNTLKYVMFATGIFLVLSLPFTDRILELALPMANSWLILVGLKTIIFFIVFYIVFYMNKQK</sequence>
<feature type="transmembrane region" description="Helical" evidence="1">
    <location>
        <begin position="45"/>
        <end position="63"/>
    </location>
</feature>
<proteinExistence type="predicted"/>
<keyword evidence="1" id="KW-0812">Transmembrane</keyword>
<reference evidence="2" key="1">
    <citation type="journal article" date="2019" name="MBio">
        <title>Virus Genomes from Deep Sea Sediments Expand the Ocean Megavirome and Support Independent Origins of Viral Gigantism.</title>
        <authorList>
            <person name="Backstrom D."/>
            <person name="Yutin N."/>
            <person name="Jorgensen S.L."/>
            <person name="Dharamshi J."/>
            <person name="Homa F."/>
            <person name="Zaremba-Niedwiedzka K."/>
            <person name="Spang A."/>
            <person name="Wolf Y.I."/>
            <person name="Koonin E.V."/>
            <person name="Ettema T.J."/>
        </authorList>
    </citation>
    <scope>NUCLEOTIDE SEQUENCE</scope>
</reference>
<feature type="transmembrane region" description="Helical" evidence="1">
    <location>
        <begin position="75"/>
        <end position="97"/>
    </location>
</feature>
<accession>A0A481YY29</accession>
<protein>
    <submittedName>
        <fullName evidence="2">Uncharacterized protein</fullName>
    </submittedName>
</protein>
<evidence type="ECO:0000313" key="2">
    <source>
        <dbReference type="EMBL" id="QBK87910.1"/>
    </source>
</evidence>
<gene>
    <name evidence="2" type="ORF">LCMAC202_02710</name>
</gene>
<keyword evidence="1" id="KW-1133">Transmembrane helix</keyword>